<sequence length="849" mass="98788">MISISTKRFLPTIFLLFSAGLFAQQKTLKGKVINAQNGEAMAFVPVYTVDSKGDKKSTTTDFDGFYEILYESKPDSLVVKFDEFLPKSIFLQEGFADELNLSITPIDPKKSKPKTKNIEGILIKRKKKYANPAWEILEKVVANKPKNNPDKLEFYSYENYSRMEISMSNFGKKLEKRKVFKDIRGIMDATKDVSGEDGKPVMPIFISENLSDYYFRKNPHNTAEFIKKTKVEGIGIEDGSMFSQLLTSTFIKYNFYQNYIRILGKDFLSPVNDNFKLLYDYDLVDRNVQIDNLGYYRINFKPKRESDLAFEGTMLIAHGDYALYRTDAKVMPSANLNFINNLRIQQEMNYLPDAESWFPAKTRVIVETAKPGKESVGIFLKYYSSAKDIEVNKPIEDSKFNKEMVVLDDASEKDEAFWNKSRHDSLTTAEKKMYGMIAQAKNLPSVRTYLDIIDLITNGYYKAGKVSFGPYLYTIGYNDYEGLRLRAGFRTNQDFSKKWILGGYLSYGFKDQDFKYGANVDYIFSREPWTQAGISYFHDLGQVAFMYEDYSMRRNNIFDSFTKNGKMRLRRPFWQDNYQAYFQTDVLKTLTEKITFKHFNFDPLFPFSFSEDGNAEIQNFKTTEIIAETIWRPGRRILQTRNNKQLNLKDNVYNPTVTFRYTRGIKGIFGSDFDYNKFSLNIQQIIPMGILGRGEYSLTGGIIPDKVPYPLLENHLGNSFLFYNKYAFNTMHFFEFVSNKYASMQYTQNLEGLLTNSIPLIKKLNWRNHVTFNYLIGELNPDFVQGMGSDHFVQRSLNNQPFMEVGYGISNIFRFVRIDFIHRLSHLETVTNHEPPPKFRMKFSVQIRL</sequence>
<accession>A0A0J7LSW7</accession>
<evidence type="ECO:0000313" key="2">
    <source>
        <dbReference type="EMBL" id="KMQ72050.1"/>
    </source>
</evidence>
<protein>
    <recommendedName>
        <fullName evidence="4">Carboxypeptidase-like regulatory domain-containing protein</fullName>
    </recommendedName>
</protein>
<dbReference type="STRING" id="1304281.ACM44_03245"/>
<organism evidence="2 3">
    <name type="scientific">Chryseobacterium koreense CCUG 49689</name>
    <dbReference type="NCBI Taxonomy" id="1304281"/>
    <lineage>
        <taxon>Bacteria</taxon>
        <taxon>Pseudomonadati</taxon>
        <taxon>Bacteroidota</taxon>
        <taxon>Flavobacteriia</taxon>
        <taxon>Flavobacteriales</taxon>
        <taxon>Weeksellaceae</taxon>
        <taxon>Chryseobacterium group</taxon>
        <taxon>Chryseobacterium</taxon>
    </lineage>
</organism>
<evidence type="ECO:0008006" key="4">
    <source>
        <dbReference type="Google" id="ProtNLM"/>
    </source>
</evidence>
<dbReference type="InterPro" id="IPR043741">
    <property type="entry name" value="DUF5686"/>
</dbReference>
<dbReference type="EMBL" id="LFNG01000004">
    <property type="protein sequence ID" value="KMQ72050.1"/>
    <property type="molecule type" value="Genomic_DNA"/>
</dbReference>
<gene>
    <name evidence="2" type="ORF">ACM44_03245</name>
</gene>
<dbReference type="Proteomes" id="UP000035900">
    <property type="component" value="Unassembled WGS sequence"/>
</dbReference>
<proteinExistence type="predicted"/>
<keyword evidence="3" id="KW-1185">Reference proteome</keyword>
<dbReference type="InterPro" id="IPR008969">
    <property type="entry name" value="CarboxyPept-like_regulatory"/>
</dbReference>
<dbReference type="OrthoDB" id="983143at2"/>
<reference evidence="2 3" key="1">
    <citation type="journal article" date="2004" name="Int. J. Syst. Evol. Microbiol.">
        <title>Kaistella koreensis gen. nov., sp. nov., a novel member of the Chryseobacterium-Bergeyella-Riemerella branch.</title>
        <authorList>
            <person name="Kim M.K."/>
            <person name="Im W.T."/>
            <person name="Shin Y.K."/>
            <person name="Lim J.H."/>
            <person name="Kim S.H."/>
            <person name="Lee B.C."/>
            <person name="Park M.Y."/>
            <person name="Lee K.Y."/>
            <person name="Lee S.T."/>
        </authorList>
    </citation>
    <scope>NUCLEOTIDE SEQUENCE [LARGE SCALE GENOMIC DNA]</scope>
    <source>
        <strain evidence="2 3">CCUG 49689</strain>
    </source>
</reference>
<dbReference type="SUPFAM" id="SSF49464">
    <property type="entry name" value="Carboxypeptidase regulatory domain-like"/>
    <property type="match status" value="1"/>
</dbReference>
<dbReference type="PATRIC" id="fig|1304281.5.peg.700"/>
<feature type="signal peptide" evidence="1">
    <location>
        <begin position="1"/>
        <end position="23"/>
    </location>
</feature>
<feature type="chain" id="PRO_5005290884" description="Carboxypeptidase-like regulatory domain-containing protein" evidence="1">
    <location>
        <begin position="24"/>
        <end position="849"/>
    </location>
</feature>
<name>A0A0J7LSW7_9FLAO</name>
<dbReference type="RefSeq" id="WP_048498675.1">
    <property type="nucleotide sequence ID" value="NZ_LFNG01000004.1"/>
</dbReference>
<comment type="caution">
    <text evidence="2">The sequence shown here is derived from an EMBL/GenBank/DDBJ whole genome shotgun (WGS) entry which is preliminary data.</text>
</comment>
<evidence type="ECO:0000313" key="3">
    <source>
        <dbReference type="Proteomes" id="UP000035900"/>
    </source>
</evidence>
<dbReference type="Pfam" id="PF18939">
    <property type="entry name" value="DUF5686"/>
    <property type="match status" value="1"/>
</dbReference>
<keyword evidence="1" id="KW-0732">Signal</keyword>
<dbReference type="AlphaFoldDB" id="A0A0J7LSW7"/>
<evidence type="ECO:0000256" key="1">
    <source>
        <dbReference type="SAM" id="SignalP"/>
    </source>
</evidence>